<evidence type="ECO:0000256" key="5">
    <source>
        <dbReference type="ARBA" id="ARBA00022729"/>
    </source>
</evidence>
<evidence type="ECO:0000256" key="6">
    <source>
        <dbReference type="ARBA" id="ARBA00022737"/>
    </source>
</evidence>
<accession>A0AAD9C1Y9</accession>
<dbReference type="PROSITE" id="PS50963">
    <property type="entry name" value="LINK_2"/>
    <property type="match status" value="2"/>
</dbReference>
<feature type="domain" description="Link" evidence="16">
    <location>
        <begin position="251"/>
        <end position="348"/>
    </location>
</feature>
<evidence type="ECO:0000256" key="12">
    <source>
        <dbReference type="PROSITE-ProRule" id="PRU00323"/>
    </source>
</evidence>
<feature type="compositionally biased region" description="Low complexity" evidence="13">
    <location>
        <begin position="1012"/>
        <end position="1027"/>
    </location>
</feature>
<dbReference type="SUPFAM" id="SSF56436">
    <property type="entry name" value="C-type lectin-like"/>
    <property type="match status" value="2"/>
</dbReference>
<evidence type="ECO:0000259" key="15">
    <source>
        <dbReference type="PROSITE" id="PS50835"/>
    </source>
</evidence>
<dbReference type="PRINTS" id="PR01265">
    <property type="entry name" value="LINKMODULE"/>
</dbReference>
<evidence type="ECO:0000256" key="10">
    <source>
        <dbReference type="ARBA" id="ARBA00023180"/>
    </source>
</evidence>
<evidence type="ECO:0000256" key="4">
    <source>
        <dbReference type="ARBA" id="ARBA00022536"/>
    </source>
</evidence>
<dbReference type="SMART" id="SM00409">
    <property type="entry name" value="IG"/>
    <property type="match status" value="1"/>
</dbReference>
<keyword evidence="2" id="KW-0964">Secreted</keyword>
<evidence type="ECO:0000256" key="3">
    <source>
        <dbReference type="ARBA" id="ARBA00022530"/>
    </source>
</evidence>
<evidence type="ECO:0000256" key="9">
    <source>
        <dbReference type="ARBA" id="ARBA00023157"/>
    </source>
</evidence>
<keyword evidence="5 14" id="KW-0732">Signal</keyword>
<evidence type="ECO:0000259" key="16">
    <source>
        <dbReference type="PROSITE" id="PS50963"/>
    </source>
</evidence>
<feature type="disulfide bond" evidence="12">
    <location>
        <begin position="295"/>
        <end position="316"/>
    </location>
</feature>
<dbReference type="PROSITE" id="PS50835">
    <property type="entry name" value="IG_LIKE"/>
    <property type="match status" value="1"/>
</dbReference>
<dbReference type="PROSITE" id="PS01241">
    <property type="entry name" value="LINK_1"/>
    <property type="match status" value="1"/>
</dbReference>
<organism evidence="17 18">
    <name type="scientific">Dissostichus eleginoides</name>
    <name type="common">Patagonian toothfish</name>
    <name type="synonym">Dissostichus amissus</name>
    <dbReference type="NCBI Taxonomy" id="100907"/>
    <lineage>
        <taxon>Eukaryota</taxon>
        <taxon>Metazoa</taxon>
        <taxon>Chordata</taxon>
        <taxon>Craniata</taxon>
        <taxon>Vertebrata</taxon>
        <taxon>Euteleostomi</taxon>
        <taxon>Actinopterygii</taxon>
        <taxon>Neopterygii</taxon>
        <taxon>Teleostei</taxon>
        <taxon>Neoteleostei</taxon>
        <taxon>Acanthomorphata</taxon>
        <taxon>Eupercaria</taxon>
        <taxon>Perciformes</taxon>
        <taxon>Notothenioidei</taxon>
        <taxon>Nototheniidae</taxon>
        <taxon>Dissostichus</taxon>
    </lineage>
</organism>
<evidence type="ECO:0000256" key="1">
    <source>
        <dbReference type="ARBA" id="ARBA00004498"/>
    </source>
</evidence>
<dbReference type="InterPro" id="IPR013783">
    <property type="entry name" value="Ig-like_fold"/>
</dbReference>
<keyword evidence="9 12" id="KW-1015">Disulfide bond</keyword>
<dbReference type="InterPro" id="IPR036179">
    <property type="entry name" value="Ig-like_dom_sf"/>
</dbReference>
<dbReference type="InterPro" id="IPR007110">
    <property type="entry name" value="Ig-like_dom"/>
</dbReference>
<keyword evidence="10" id="KW-0325">Glycoprotein</keyword>
<dbReference type="AlphaFoldDB" id="A0AAD9C1Y9"/>
<evidence type="ECO:0000256" key="2">
    <source>
        <dbReference type="ARBA" id="ARBA00022525"/>
    </source>
</evidence>
<feature type="compositionally biased region" description="Polar residues" evidence="13">
    <location>
        <begin position="846"/>
        <end position="863"/>
    </location>
</feature>
<keyword evidence="18" id="KW-1185">Reference proteome</keyword>
<dbReference type="FunFam" id="3.10.100.10:FF:000002">
    <property type="entry name" value="Hyaluronan proteoglycan link protein 1"/>
    <property type="match status" value="1"/>
</dbReference>
<dbReference type="CDD" id="cd03517">
    <property type="entry name" value="Link_domain_CSPGs_modules_1_3"/>
    <property type="match status" value="1"/>
</dbReference>
<dbReference type="Pfam" id="PF07686">
    <property type="entry name" value="V-set"/>
    <property type="match status" value="1"/>
</dbReference>
<dbReference type="CDD" id="cd03520">
    <property type="entry name" value="Link_domain_CSPGs_modules_2_4"/>
    <property type="match status" value="1"/>
</dbReference>
<comment type="caution">
    <text evidence="12">Lacks conserved residue(s) required for the propagation of feature annotation.</text>
</comment>
<feature type="compositionally biased region" description="Polar residues" evidence="13">
    <location>
        <begin position="921"/>
        <end position="931"/>
    </location>
</feature>
<feature type="disulfide bond" evidence="12">
    <location>
        <begin position="197"/>
        <end position="218"/>
    </location>
</feature>
<name>A0AAD9C1Y9_DISEL</name>
<dbReference type="GO" id="GO:0005615">
    <property type="term" value="C:extracellular space"/>
    <property type="evidence" value="ECO:0007669"/>
    <property type="project" value="TreeGrafter"/>
</dbReference>
<feature type="region of interest" description="Disordered" evidence="13">
    <location>
        <begin position="911"/>
        <end position="1034"/>
    </location>
</feature>
<gene>
    <name evidence="17" type="ORF">KUDE01_008142</name>
</gene>
<feature type="chain" id="PRO_5042277275" evidence="14">
    <location>
        <begin position="21"/>
        <end position="1086"/>
    </location>
</feature>
<feature type="region of interest" description="Disordered" evidence="13">
    <location>
        <begin position="839"/>
        <end position="869"/>
    </location>
</feature>
<dbReference type="Gene3D" id="3.10.100.10">
    <property type="entry name" value="Mannose-Binding Protein A, subunit A"/>
    <property type="match status" value="2"/>
</dbReference>
<dbReference type="PANTHER" id="PTHR22804:SF6">
    <property type="entry name" value="VERSICAN CORE PROTEIN"/>
    <property type="match status" value="1"/>
</dbReference>
<dbReference type="SMART" id="SM00445">
    <property type="entry name" value="LINK"/>
    <property type="match status" value="2"/>
</dbReference>
<dbReference type="EMBL" id="JASDAP010000013">
    <property type="protein sequence ID" value="KAK1893072.1"/>
    <property type="molecule type" value="Genomic_DNA"/>
</dbReference>
<feature type="region of interest" description="Disordered" evidence="13">
    <location>
        <begin position="532"/>
        <end position="604"/>
    </location>
</feature>
<dbReference type="GO" id="GO:0001501">
    <property type="term" value="P:skeletal system development"/>
    <property type="evidence" value="ECO:0007669"/>
    <property type="project" value="TreeGrafter"/>
</dbReference>
<proteinExistence type="predicted"/>
<evidence type="ECO:0000256" key="13">
    <source>
        <dbReference type="SAM" id="MobiDB-lite"/>
    </source>
</evidence>
<dbReference type="InterPro" id="IPR050691">
    <property type="entry name" value="Hyaluronan_bind_Proteoglycan"/>
</dbReference>
<evidence type="ECO:0000256" key="7">
    <source>
        <dbReference type="ARBA" id="ARBA00022837"/>
    </source>
</evidence>
<feature type="signal peptide" evidence="14">
    <location>
        <begin position="1"/>
        <end position="20"/>
    </location>
</feature>
<dbReference type="PANTHER" id="PTHR22804">
    <property type="entry name" value="AGGRECAN/VERSICAN PROTEOGLYCAN"/>
    <property type="match status" value="1"/>
</dbReference>
<feature type="compositionally biased region" description="Low complexity" evidence="13">
    <location>
        <begin position="542"/>
        <end position="563"/>
    </location>
</feature>
<feature type="compositionally biased region" description="Low complexity" evidence="13">
    <location>
        <begin position="577"/>
        <end position="596"/>
    </location>
</feature>
<sequence length="1086" mass="118136">MLLYIKFILWLYCLCEAASATTPNALSIIAPVTGSLSGKVNLPCFFSTIPTSAPLISADGIVVSSRDSLRIKWTKIVGDVESTVLVAQNGSIKIGTIYKHRVSVPSHPEDVGDASLTMVKLRASDAGTYRCEVVYGIEDTQDTVNLDVDGVVFHYRESTSRYTLDYEKAVETCQNIGASIATYEQLKAAYEDGFDQCDASWIADQTVRYPITRPRKGCFGNLKTKPGVRSYGTRKATDTYDVFCFVDKLAGEVFYAPVTRKMTLKEASAECRNRKAVLASPGQLHAAWRRGLDRCDYGWLSDGSVRHPVAVPRLQCGGGLLGVRTMYRYRNQTGFPEPTRKLGAYCFKGRTKVINQISFVDIMSPPLTTPADQEEELFTTVAPTIKEEHEDPDDVSATPDDDLESENVTTVEYDPYEHTTESTDTTESTAKSYEETDDEIVIEISTIQPDVSIPDASLSTEPMFAKGSTEETIVDPGITSDLTDTPTESTELTSEEVFIPSESPLTAELHSTKPFPDYSDEIVTQFYVEALPPTRPPQQDLSSSTTESTDGTTFPTDIPTDTPFMCDTRPGSEEEITTTTGLPETTHTATETTPQTKDVDTPSDIYKDETTSTAATSASIDVGTSAEDVTTSVQVFDESIPLVPEHSGKSLPEEHTATELDIEFFTSLTMASTVADKTTTPGTQSIQVTIAMQNVSVDLAILPQDTQSPAIPVVPDHPTPSIADGEPILQSGDPDFASQAAVTITPTVSFINGRHEITLEPHSQIEEEAKGTQIMTNVTTLGASDEITTVFDYTDLPVDSSNESIEEQTTMLTSTEILNEYETDIIPIVESTPPQILPGVDELTTKGPTQNDTTSVPASTMENTESKSALKVEAGPAITYDTERMYNVTATSADFVPTVTPAAPHITTVTKETQTTKADMRTTSVVTTSAQEEVGESGRTRLYVKSDSYVTQTEKPKDQSPVTSSTELYTVRDKAETTEETKSTSAPPAAEDSTQSTLQTVYTPFSDEADETTLTSTTSDSQSSTQDVEGEKETQIPKEFAFSTTAPLVSSSLTTHKQTAKTEITPAIDVPALSHQHLYHLPWLKM</sequence>
<feature type="region of interest" description="Disordered" evidence="13">
    <location>
        <begin position="386"/>
        <end position="408"/>
    </location>
</feature>
<dbReference type="InterPro" id="IPR000538">
    <property type="entry name" value="Link_dom"/>
</dbReference>
<keyword evidence="6" id="KW-0677">Repeat</keyword>
<evidence type="ECO:0000313" key="17">
    <source>
        <dbReference type="EMBL" id="KAK1893072.1"/>
    </source>
</evidence>
<dbReference type="InterPro" id="IPR016187">
    <property type="entry name" value="CTDL_fold"/>
</dbReference>
<dbReference type="GO" id="GO:0045202">
    <property type="term" value="C:synapse"/>
    <property type="evidence" value="ECO:0007669"/>
    <property type="project" value="TreeGrafter"/>
</dbReference>
<dbReference type="SUPFAM" id="SSF48726">
    <property type="entry name" value="Immunoglobulin"/>
    <property type="match status" value="1"/>
</dbReference>
<keyword evidence="11" id="KW-0393">Immunoglobulin domain</keyword>
<dbReference type="Gene3D" id="2.60.40.10">
    <property type="entry name" value="Immunoglobulins"/>
    <property type="match status" value="1"/>
</dbReference>
<dbReference type="GO" id="GO:0010001">
    <property type="term" value="P:glial cell differentiation"/>
    <property type="evidence" value="ECO:0007669"/>
    <property type="project" value="TreeGrafter"/>
</dbReference>
<dbReference type="InterPro" id="IPR016186">
    <property type="entry name" value="C-type_lectin-like/link_sf"/>
</dbReference>
<dbReference type="GO" id="GO:0005540">
    <property type="term" value="F:hyaluronic acid binding"/>
    <property type="evidence" value="ECO:0007669"/>
    <property type="project" value="InterPro"/>
</dbReference>
<feature type="compositionally biased region" description="Basic and acidic residues" evidence="13">
    <location>
        <begin position="970"/>
        <end position="982"/>
    </location>
</feature>
<keyword evidence="3" id="KW-0272">Extracellular matrix</keyword>
<feature type="domain" description="Link" evidence="16">
    <location>
        <begin position="151"/>
        <end position="246"/>
    </location>
</feature>
<dbReference type="Pfam" id="PF00193">
    <property type="entry name" value="Xlink"/>
    <property type="match status" value="2"/>
</dbReference>
<dbReference type="GO" id="GO:0007155">
    <property type="term" value="P:cell adhesion"/>
    <property type="evidence" value="ECO:0007669"/>
    <property type="project" value="InterPro"/>
</dbReference>
<protein>
    <submittedName>
        <fullName evidence="17">Versican core protein</fullName>
    </submittedName>
</protein>
<dbReference type="InterPro" id="IPR013106">
    <property type="entry name" value="Ig_V-set"/>
</dbReference>
<evidence type="ECO:0000256" key="14">
    <source>
        <dbReference type="SAM" id="SignalP"/>
    </source>
</evidence>
<evidence type="ECO:0000256" key="8">
    <source>
        <dbReference type="ARBA" id="ARBA00022974"/>
    </source>
</evidence>
<keyword evidence="7" id="KW-0106">Calcium</keyword>
<feature type="compositionally biased region" description="Acidic residues" evidence="13">
    <location>
        <begin position="390"/>
        <end position="405"/>
    </location>
</feature>
<dbReference type="GO" id="GO:0002052">
    <property type="term" value="P:positive regulation of neuroblast proliferation"/>
    <property type="evidence" value="ECO:0007669"/>
    <property type="project" value="TreeGrafter"/>
</dbReference>
<feature type="compositionally biased region" description="Polar residues" evidence="13">
    <location>
        <begin position="992"/>
        <end position="1003"/>
    </location>
</feature>
<evidence type="ECO:0000256" key="11">
    <source>
        <dbReference type="ARBA" id="ARBA00023319"/>
    </source>
</evidence>
<keyword evidence="4" id="KW-0245">EGF-like domain</keyword>
<dbReference type="GO" id="GO:0072534">
    <property type="term" value="C:perineuronal net"/>
    <property type="evidence" value="ECO:0007669"/>
    <property type="project" value="TreeGrafter"/>
</dbReference>
<reference evidence="17" key="1">
    <citation type="submission" date="2023-04" db="EMBL/GenBank/DDBJ databases">
        <title>Chromosome-level genome of Chaenocephalus aceratus.</title>
        <authorList>
            <person name="Park H."/>
        </authorList>
    </citation>
    <scope>NUCLEOTIDE SEQUENCE</scope>
    <source>
        <strain evidence="17">DE</strain>
        <tissue evidence="17">Muscle</tissue>
    </source>
</reference>
<comment type="caution">
    <text evidence="17">The sequence shown here is derived from an EMBL/GenBank/DDBJ whole genome shotgun (WGS) entry which is preliminary data.</text>
</comment>
<comment type="subcellular location">
    <subcellularLocation>
        <location evidence="1">Secreted</location>
        <location evidence="1">Extracellular space</location>
        <location evidence="1">Extracellular matrix</location>
    </subcellularLocation>
</comment>
<feature type="domain" description="Ig-like" evidence="15">
    <location>
        <begin position="23"/>
        <end position="147"/>
    </location>
</feature>
<evidence type="ECO:0000313" key="18">
    <source>
        <dbReference type="Proteomes" id="UP001228049"/>
    </source>
</evidence>
<keyword evidence="8" id="KW-0654">Proteoglycan</keyword>
<dbReference type="InterPro" id="IPR003599">
    <property type="entry name" value="Ig_sub"/>
</dbReference>
<dbReference type="Proteomes" id="UP001228049">
    <property type="component" value="Unassembled WGS sequence"/>
</dbReference>
<dbReference type="FunFam" id="3.10.100.10:FF:000011">
    <property type="entry name" value="Aggrecan core protein"/>
    <property type="match status" value="1"/>
</dbReference>
<dbReference type="GO" id="GO:0007417">
    <property type="term" value="P:central nervous system development"/>
    <property type="evidence" value="ECO:0007669"/>
    <property type="project" value="TreeGrafter"/>
</dbReference>